<keyword evidence="3" id="KW-0479">Metal-binding</keyword>
<dbReference type="PANTHER" id="PTHR11644:SF2">
    <property type="entry name" value="CYTIDINE DEAMINASE"/>
    <property type="match status" value="1"/>
</dbReference>
<accession>A0A2A2GFM5</accession>
<organism evidence="7 8">
    <name type="scientific">Fodinibius salipaludis</name>
    <dbReference type="NCBI Taxonomy" id="2032627"/>
    <lineage>
        <taxon>Bacteria</taxon>
        <taxon>Pseudomonadati</taxon>
        <taxon>Balneolota</taxon>
        <taxon>Balneolia</taxon>
        <taxon>Balneolales</taxon>
        <taxon>Balneolaceae</taxon>
        <taxon>Fodinibius</taxon>
    </lineage>
</organism>
<evidence type="ECO:0000256" key="4">
    <source>
        <dbReference type="ARBA" id="ARBA00022801"/>
    </source>
</evidence>
<evidence type="ECO:0000256" key="2">
    <source>
        <dbReference type="ARBA" id="ARBA00011738"/>
    </source>
</evidence>
<protein>
    <submittedName>
        <fullName evidence="7">Cytidine deaminase</fullName>
    </submittedName>
</protein>
<dbReference type="SUPFAM" id="SSF53927">
    <property type="entry name" value="Cytidine deaminase-like"/>
    <property type="match status" value="2"/>
</dbReference>
<name>A0A2A2GFM5_9BACT</name>
<dbReference type="GO" id="GO:0004126">
    <property type="term" value="F:cytidine deaminase activity"/>
    <property type="evidence" value="ECO:0007669"/>
    <property type="project" value="InterPro"/>
</dbReference>
<dbReference type="Pfam" id="PF08211">
    <property type="entry name" value="dCMP_cyt_deam_2"/>
    <property type="match status" value="1"/>
</dbReference>
<dbReference type="PROSITE" id="PS51747">
    <property type="entry name" value="CYT_DCMP_DEAMINASES_2"/>
    <property type="match status" value="1"/>
</dbReference>
<dbReference type="Proteomes" id="UP000218831">
    <property type="component" value="Unassembled WGS sequence"/>
</dbReference>
<dbReference type="InterPro" id="IPR013171">
    <property type="entry name" value="Cyd/dCyd_deaminase_Zn-bd"/>
</dbReference>
<keyword evidence="5" id="KW-0862">Zinc</keyword>
<sequence>MDINDLYEQNYVPYSKKASVAVVRSKNGKWFPGVRIENICYPLSISATQNALFYCLSEGHEPAELFTDEIHATMIPSWEKELGITSNPLEKDELHNITFDNPVLEADLNKIDKLKELLDMAVVGESDFPVSAIVETEQGYFTGVNIECTSWNMGLCAERVAIAKALTFSSKNLISLEIHTRKGEFSSPCGACRQVIKEHLPKKQIHLHHADDSESIHFSEDLLPHSFSSSSLSNR</sequence>
<evidence type="ECO:0000259" key="6">
    <source>
        <dbReference type="PROSITE" id="PS51747"/>
    </source>
</evidence>
<dbReference type="InterPro" id="IPR002125">
    <property type="entry name" value="CMP_dCMP_dom"/>
</dbReference>
<feature type="domain" description="CMP/dCMP-type deaminase" evidence="6">
    <location>
        <begin position="105"/>
        <end position="230"/>
    </location>
</feature>
<dbReference type="GO" id="GO:0072527">
    <property type="term" value="P:pyrimidine-containing compound metabolic process"/>
    <property type="evidence" value="ECO:0007669"/>
    <property type="project" value="UniProtKB-ARBA"/>
</dbReference>
<evidence type="ECO:0000256" key="3">
    <source>
        <dbReference type="ARBA" id="ARBA00022723"/>
    </source>
</evidence>
<dbReference type="PROSITE" id="PS00903">
    <property type="entry name" value="CYT_DCMP_DEAMINASES_1"/>
    <property type="match status" value="1"/>
</dbReference>
<dbReference type="GO" id="GO:0008270">
    <property type="term" value="F:zinc ion binding"/>
    <property type="evidence" value="ECO:0007669"/>
    <property type="project" value="InterPro"/>
</dbReference>
<dbReference type="GO" id="GO:0042802">
    <property type="term" value="F:identical protein binding"/>
    <property type="evidence" value="ECO:0007669"/>
    <property type="project" value="UniProtKB-ARBA"/>
</dbReference>
<dbReference type="Gene3D" id="3.40.140.10">
    <property type="entry name" value="Cytidine Deaminase, domain 2"/>
    <property type="match status" value="2"/>
</dbReference>
<dbReference type="GO" id="GO:0055086">
    <property type="term" value="P:nucleobase-containing small molecule metabolic process"/>
    <property type="evidence" value="ECO:0007669"/>
    <property type="project" value="UniProtKB-ARBA"/>
</dbReference>
<gene>
    <name evidence="7" type="ORF">CK503_01670</name>
</gene>
<keyword evidence="8" id="KW-1185">Reference proteome</keyword>
<dbReference type="OrthoDB" id="9795347at2"/>
<comment type="subunit">
    <text evidence="2">Homodimer.</text>
</comment>
<evidence type="ECO:0000256" key="5">
    <source>
        <dbReference type="ARBA" id="ARBA00022833"/>
    </source>
</evidence>
<keyword evidence="4" id="KW-0378">Hydrolase</keyword>
<dbReference type="CDD" id="cd01283">
    <property type="entry name" value="cytidine_deaminase"/>
    <property type="match status" value="2"/>
</dbReference>
<dbReference type="InterPro" id="IPR016192">
    <property type="entry name" value="APOBEC/CMP_deaminase_Zn-bd"/>
</dbReference>
<dbReference type="PANTHER" id="PTHR11644">
    <property type="entry name" value="CYTIDINE DEAMINASE"/>
    <property type="match status" value="1"/>
</dbReference>
<dbReference type="RefSeq" id="WP_095605038.1">
    <property type="nucleotide sequence ID" value="NZ_NSKE01000001.1"/>
</dbReference>
<comment type="caution">
    <text evidence="7">The sequence shown here is derived from an EMBL/GenBank/DDBJ whole genome shotgun (WGS) entry which is preliminary data.</text>
</comment>
<comment type="similarity">
    <text evidence="1">Belongs to the cytidine and deoxycytidylate deaminase family.</text>
</comment>
<dbReference type="InterPro" id="IPR050202">
    <property type="entry name" value="Cyt/Deoxycyt_deaminase"/>
</dbReference>
<dbReference type="NCBIfam" id="NF004064">
    <property type="entry name" value="PRK05578.1"/>
    <property type="match status" value="1"/>
</dbReference>
<proteinExistence type="inferred from homology"/>
<dbReference type="EMBL" id="NSKE01000001">
    <property type="protein sequence ID" value="PAU95794.1"/>
    <property type="molecule type" value="Genomic_DNA"/>
</dbReference>
<evidence type="ECO:0000313" key="8">
    <source>
        <dbReference type="Proteomes" id="UP000218831"/>
    </source>
</evidence>
<evidence type="ECO:0000313" key="7">
    <source>
        <dbReference type="EMBL" id="PAU95794.1"/>
    </source>
</evidence>
<reference evidence="7 8" key="1">
    <citation type="submission" date="2017-08" db="EMBL/GenBank/DDBJ databases">
        <title>Aliifodinibius alkalisoli sp. nov., isolated from saline alkaline soil.</title>
        <authorList>
            <person name="Liu D."/>
            <person name="Zhang G."/>
        </authorList>
    </citation>
    <scope>NUCLEOTIDE SEQUENCE [LARGE SCALE GENOMIC DNA]</scope>
    <source>
        <strain evidence="7 8">WN023</strain>
    </source>
</reference>
<dbReference type="AlphaFoldDB" id="A0A2A2GFM5"/>
<dbReference type="Pfam" id="PF00383">
    <property type="entry name" value="dCMP_cyt_deam_1"/>
    <property type="match status" value="1"/>
</dbReference>
<dbReference type="GO" id="GO:0005829">
    <property type="term" value="C:cytosol"/>
    <property type="evidence" value="ECO:0007669"/>
    <property type="project" value="TreeGrafter"/>
</dbReference>
<dbReference type="InterPro" id="IPR016193">
    <property type="entry name" value="Cytidine_deaminase-like"/>
</dbReference>
<evidence type="ECO:0000256" key="1">
    <source>
        <dbReference type="ARBA" id="ARBA00006576"/>
    </source>
</evidence>